<evidence type="ECO:0000259" key="2">
    <source>
        <dbReference type="SMART" id="SM00460"/>
    </source>
</evidence>
<feature type="transmembrane region" description="Helical" evidence="1">
    <location>
        <begin position="84"/>
        <end position="102"/>
    </location>
</feature>
<reference evidence="3 4" key="1">
    <citation type="submission" date="2021-02" db="EMBL/GenBank/DDBJ databases">
        <authorList>
            <person name="Han P."/>
        </authorList>
    </citation>
    <scope>NUCLEOTIDE SEQUENCE [LARGE SCALE GENOMIC DNA]</scope>
    <source>
        <strain evidence="3">Candidatus Nitrospira sp. ZN2</strain>
    </source>
</reference>
<keyword evidence="1" id="KW-1133">Transmembrane helix</keyword>
<dbReference type="PANTHER" id="PTHR42736:SF1">
    <property type="entry name" value="PROTEIN-GLUTAMINE GAMMA-GLUTAMYLTRANSFERASE"/>
    <property type="match status" value="1"/>
</dbReference>
<protein>
    <submittedName>
        <fullName evidence="3">TGc domain-containing protein</fullName>
    </submittedName>
</protein>
<feature type="transmembrane region" description="Helical" evidence="1">
    <location>
        <begin position="611"/>
        <end position="628"/>
    </location>
</feature>
<dbReference type="Proteomes" id="UP000675880">
    <property type="component" value="Unassembled WGS sequence"/>
</dbReference>
<feature type="domain" description="Transglutaminase-like" evidence="2">
    <location>
        <begin position="454"/>
        <end position="525"/>
    </location>
</feature>
<name>A0ABM8QMY8_9BACT</name>
<keyword evidence="4" id="KW-1185">Reference proteome</keyword>
<comment type="caution">
    <text evidence="3">The sequence shown here is derived from an EMBL/GenBank/DDBJ whole genome shotgun (WGS) entry which is preliminary data.</text>
</comment>
<feature type="transmembrane region" description="Helical" evidence="1">
    <location>
        <begin position="7"/>
        <end position="25"/>
    </location>
</feature>
<dbReference type="Pfam" id="PF01841">
    <property type="entry name" value="Transglut_core"/>
    <property type="match status" value="1"/>
</dbReference>
<feature type="transmembrane region" description="Helical" evidence="1">
    <location>
        <begin position="31"/>
        <end position="47"/>
    </location>
</feature>
<dbReference type="InterPro" id="IPR002931">
    <property type="entry name" value="Transglutaminase-like"/>
</dbReference>
<gene>
    <name evidence="3" type="ORF">NSPZN2_10972</name>
</gene>
<evidence type="ECO:0000256" key="1">
    <source>
        <dbReference type="SAM" id="Phobius"/>
    </source>
</evidence>
<dbReference type="InterPro" id="IPR038765">
    <property type="entry name" value="Papain-like_cys_pep_sf"/>
</dbReference>
<feature type="transmembrane region" description="Helical" evidence="1">
    <location>
        <begin position="188"/>
        <end position="210"/>
    </location>
</feature>
<dbReference type="InterPro" id="IPR021878">
    <property type="entry name" value="TgpA_N"/>
</dbReference>
<feature type="transmembrane region" description="Helical" evidence="1">
    <location>
        <begin position="59"/>
        <end position="78"/>
    </location>
</feature>
<feature type="transmembrane region" description="Helical" evidence="1">
    <location>
        <begin position="114"/>
        <end position="131"/>
    </location>
</feature>
<keyword evidence="1" id="KW-0472">Membrane</keyword>
<dbReference type="InterPro" id="IPR025403">
    <property type="entry name" value="TgpA-like_C"/>
</dbReference>
<dbReference type="SMART" id="SM00460">
    <property type="entry name" value="TGc"/>
    <property type="match status" value="1"/>
</dbReference>
<dbReference type="PANTHER" id="PTHR42736">
    <property type="entry name" value="PROTEIN-GLUTAMINE GAMMA-GLUTAMYLTRANSFERASE"/>
    <property type="match status" value="1"/>
</dbReference>
<dbReference type="RefSeq" id="WP_213040778.1">
    <property type="nucleotide sequence ID" value="NZ_CAJNBJ010000001.1"/>
</dbReference>
<dbReference type="EMBL" id="CAJNBJ010000001">
    <property type="protein sequence ID" value="CAE6705860.1"/>
    <property type="molecule type" value="Genomic_DNA"/>
</dbReference>
<feature type="transmembrane region" description="Helical" evidence="1">
    <location>
        <begin position="137"/>
        <end position="158"/>
    </location>
</feature>
<organism evidence="3 4">
    <name type="scientific">Nitrospira defluvii</name>
    <dbReference type="NCBI Taxonomy" id="330214"/>
    <lineage>
        <taxon>Bacteria</taxon>
        <taxon>Pseudomonadati</taxon>
        <taxon>Nitrospirota</taxon>
        <taxon>Nitrospiria</taxon>
        <taxon>Nitrospirales</taxon>
        <taxon>Nitrospiraceae</taxon>
        <taxon>Nitrospira</taxon>
    </lineage>
</organism>
<dbReference type="InterPro" id="IPR052901">
    <property type="entry name" value="Bact_TGase-like"/>
</dbReference>
<dbReference type="Gene3D" id="3.10.620.30">
    <property type="match status" value="1"/>
</dbReference>
<dbReference type="Pfam" id="PF11992">
    <property type="entry name" value="TgpA_N"/>
    <property type="match status" value="1"/>
</dbReference>
<accession>A0ABM8QMY8</accession>
<sequence>MLLDQAFRLSSILLAAAGFASLTLAITLPPWLLVLAGGAFAMALLRIRHPGVISDTMRHFRLSALTWNIFLLLAFAGFWIDLLLISQEVLPAGIHFLVLLLVNKLSNLDLRRDFLHLYAISLIALLASAALTTQVWYAPFFFIYLIIGVWTLLLYHLVQEQEEQVGLPDHVSPATTPVTPFPRLTIRFFWTTNAMAAVAFGFTLLFFFSIPRVGVGFFQHDQGDSLRTTGFSEQVDLGVIGPVKQDPSIVMRVELPDRISHEFKQEPLYLRGVAYNRYDGKAWSNSLPQRRMLTELPEGTFSHRTPGTKPQVTARQLRQDILLEPLDTAVLFGAPLLTTVKGNFLSVQSDLTGSFHLPYPLHTRIQYTAYSLSPNLNATEKNASALLYPDFILRHYLQTPDVNPQIVDLARQITQPATSVIQAVSLVHTHLLTSYRYSLDVPSLQSAHPLDDFLLTRKTGYCEHYATAMVVLLRTVGIPARLVTGFLATEWNEFGGYYTVRQRDAHAWVEVYFPQSGWITIDPTPPSPGAVGPTWWHAATSAMDSMRLKWDRLFVHYSAHDQFTVVQGIRESGEAVRVGLSETISALAAQAGAIIGGMVISLTPSGIPHRAVSLLLAVSVLYAGIMLLRRYRSRTTTQSRFSPQQQTVIMLYADMLRYCAQRGITKPASTTPQEFLHKIREGWSEAWPIVHSVTQLYARVRFGKAPLTTEEISTAENNVRQLRALRQSVRPAPRPSR</sequence>
<proteinExistence type="predicted"/>
<dbReference type="SUPFAM" id="SSF54001">
    <property type="entry name" value="Cysteine proteinases"/>
    <property type="match status" value="1"/>
</dbReference>
<dbReference type="Pfam" id="PF13559">
    <property type="entry name" value="DUF4129"/>
    <property type="match status" value="1"/>
</dbReference>
<evidence type="ECO:0000313" key="3">
    <source>
        <dbReference type="EMBL" id="CAE6705860.1"/>
    </source>
</evidence>
<evidence type="ECO:0000313" key="4">
    <source>
        <dbReference type="Proteomes" id="UP000675880"/>
    </source>
</evidence>
<keyword evidence="1" id="KW-0812">Transmembrane</keyword>